<dbReference type="InterPro" id="IPR002541">
    <property type="entry name" value="Cyt_c_assembly"/>
</dbReference>
<name>A0ABX1MKE9_9RHOO</name>
<evidence type="ECO:0000256" key="6">
    <source>
        <dbReference type="SAM" id="Phobius"/>
    </source>
</evidence>
<comment type="subcellular location">
    <subcellularLocation>
        <location evidence="1">Membrane</location>
        <topology evidence="1">Multi-pass membrane protein</topology>
    </subcellularLocation>
</comment>
<reference evidence="8 9" key="1">
    <citation type="submission" date="2019-12" db="EMBL/GenBank/DDBJ databases">
        <title>Comparative genomics gives insights into the taxonomy of the Azoarcus-Aromatoleum group and reveals separate origins of nif in the plant-associated Azoarcus and non-plant-associated Aromatoleum sub-groups.</title>
        <authorList>
            <person name="Lafos M."/>
            <person name="Maluk M."/>
            <person name="Batista M."/>
            <person name="Junghare M."/>
            <person name="Carmona M."/>
            <person name="Faoro H."/>
            <person name="Cruz L.M."/>
            <person name="Battistoni F."/>
            <person name="De Souza E."/>
            <person name="Pedrosa F."/>
            <person name="Chen W.-M."/>
            <person name="Poole P.S."/>
            <person name="Dixon R.A."/>
            <person name="James E.K."/>
        </authorList>
    </citation>
    <scope>NUCLEOTIDE SEQUENCE [LARGE SCALE GENOMIC DNA]</scope>
    <source>
        <strain evidence="8 9">ToN1</strain>
    </source>
</reference>
<feature type="domain" description="Cytochrome c assembly protein" evidence="7">
    <location>
        <begin position="69"/>
        <end position="270"/>
    </location>
</feature>
<sequence length="274" mass="30290">MTDLLQTELVAFWASVVAYSLATVAAISALVFRRDWPRLILLLLIGGWLLHTAAFGARWMRIGHLPVINTFEMLSANVWGLVAAVWLGYVLLPRVRAFAAFVLPVVTLLMGWMMLIPMDGSSLPPTYRTVWLFIHIGFLKIFLGAAFVALGIALITIFRKFDIGTGALARFPGDAELDATAYRCMALALIFDTLGIVAGAIWAQDAWGRYWSWDPLEVWSLVTWLAIGLTLHVRASFRTPPLTNSLLVTGTFVVAFFTFFGIPFISTALHKGAI</sequence>
<evidence type="ECO:0000256" key="3">
    <source>
        <dbReference type="ARBA" id="ARBA00022748"/>
    </source>
</evidence>
<feature type="transmembrane region" description="Helical" evidence="6">
    <location>
        <begin position="12"/>
        <end position="32"/>
    </location>
</feature>
<evidence type="ECO:0000313" key="9">
    <source>
        <dbReference type="Proteomes" id="UP000652074"/>
    </source>
</evidence>
<comment type="caution">
    <text evidence="8">The sequence shown here is derived from an EMBL/GenBank/DDBJ whole genome shotgun (WGS) entry which is preliminary data.</text>
</comment>
<keyword evidence="5 6" id="KW-0472">Membrane</keyword>
<evidence type="ECO:0000259" key="7">
    <source>
        <dbReference type="Pfam" id="PF01578"/>
    </source>
</evidence>
<proteinExistence type="predicted"/>
<dbReference type="RefSeq" id="WP_169205869.1">
    <property type="nucleotide sequence ID" value="NZ_CP059560.1"/>
</dbReference>
<keyword evidence="4 6" id="KW-1133">Transmembrane helix</keyword>
<feature type="transmembrane region" description="Helical" evidence="6">
    <location>
        <begin position="39"/>
        <end position="61"/>
    </location>
</feature>
<feature type="transmembrane region" description="Helical" evidence="6">
    <location>
        <begin position="179"/>
        <end position="204"/>
    </location>
</feature>
<dbReference type="PANTHER" id="PTHR30071:SF1">
    <property type="entry name" value="CYTOCHROME B_B6 PROTEIN-RELATED"/>
    <property type="match status" value="1"/>
</dbReference>
<dbReference type="EMBL" id="WTVR01000013">
    <property type="protein sequence ID" value="NMF88444.1"/>
    <property type="molecule type" value="Genomic_DNA"/>
</dbReference>
<feature type="transmembrane region" description="Helical" evidence="6">
    <location>
        <begin position="73"/>
        <end position="92"/>
    </location>
</feature>
<feature type="transmembrane region" description="Helical" evidence="6">
    <location>
        <begin position="245"/>
        <end position="265"/>
    </location>
</feature>
<keyword evidence="3" id="KW-0201">Cytochrome c-type biogenesis</keyword>
<evidence type="ECO:0000256" key="5">
    <source>
        <dbReference type="ARBA" id="ARBA00023136"/>
    </source>
</evidence>
<accession>A0ABX1MKE9</accession>
<evidence type="ECO:0000256" key="4">
    <source>
        <dbReference type="ARBA" id="ARBA00022989"/>
    </source>
</evidence>
<dbReference type="Proteomes" id="UP000652074">
    <property type="component" value="Unassembled WGS sequence"/>
</dbReference>
<evidence type="ECO:0000313" key="8">
    <source>
        <dbReference type="EMBL" id="NMF88444.1"/>
    </source>
</evidence>
<gene>
    <name evidence="8" type="ORF">GPA26_08095</name>
</gene>
<dbReference type="Pfam" id="PF01578">
    <property type="entry name" value="Cytochrom_C_asm"/>
    <property type="match status" value="1"/>
</dbReference>
<dbReference type="PANTHER" id="PTHR30071">
    <property type="entry name" value="HEME EXPORTER PROTEIN C"/>
    <property type="match status" value="1"/>
</dbReference>
<evidence type="ECO:0000256" key="2">
    <source>
        <dbReference type="ARBA" id="ARBA00022692"/>
    </source>
</evidence>
<dbReference type="InterPro" id="IPR045062">
    <property type="entry name" value="Cyt_c_biogenesis_CcsA/CcmC"/>
</dbReference>
<feature type="transmembrane region" description="Helical" evidence="6">
    <location>
        <begin position="99"/>
        <end position="118"/>
    </location>
</feature>
<feature type="transmembrane region" description="Helical" evidence="6">
    <location>
        <begin position="216"/>
        <end position="233"/>
    </location>
</feature>
<organism evidence="8 9">
    <name type="scientific">Aromatoleum petrolei</name>
    <dbReference type="NCBI Taxonomy" id="76116"/>
    <lineage>
        <taxon>Bacteria</taxon>
        <taxon>Pseudomonadati</taxon>
        <taxon>Pseudomonadota</taxon>
        <taxon>Betaproteobacteria</taxon>
        <taxon>Rhodocyclales</taxon>
        <taxon>Rhodocyclaceae</taxon>
        <taxon>Aromatoleum</taxon>
    </lineage>
</organism>
<evidence type="ECO:0000256" key="1">
    <source>
        <dbReference type="ARBA" id="ARBA00004141"/>
    </source>
</evidence>
<keyword evidence="9" id="KW-1185">Reference proteome</keyword>
<keyword evidence="2 6" id="KW-0812">Transmembrane</keyword>
<protein>
    <recommendedName>
        <fullName evidence="7">Cytochrome c assembly protein domain-containing protein</fullName>
    </recommendedName>
</protein>
<feature type="transmembrane region" description="Helical" evidence="6">
    <location>
        <begin position="130"/>
        <end position="158"/>
    </location>
</feature>